<feature type="domain" description="Response regulatory" evidence="6">
    <location>
        <begin position="27"/>
        <end position="142"/>
    </location>
</feature>
<dbReference type="PANTHER" id="PTHR44688">
    <property type="entry name" value="DNA-BINDING TRANSCRIPTIONAL ACTIVATOR DEVR_DOSR"/>
    <property type="match status" value="1"/>
</dbReference>
<keyword evidence="3" id="KW-0804">Transcription</keyword>
<dbReference type="SUPFAM" id="SSF52172">
    <property type="entry name" value="CheY-like"/>
    <property type="match status" value="1"/>
</dbReference>
<gene>
    <name evidence="7" type="ORF">DYU11_01395</name>
</gene>
<dbReference type="SMART" id="SM00448">
    <property type="entry name" value="REC"/>
    <property type="match status" value="1"/>
</dbReference>
<dbReference type="Gene3D" id="3.40.50.2300">
    <property type="match status" value="1"/>
</dbReference>
<dbReference type="PROSITE" id="PS50110">
    <property type="entry name" value="RESPONSE_REGULATORY"/>
    <property type="match status" value="1"/>
</dbReference>
<dbReference type="Gene3D" id="1.10.10.10">
    <property type="entry name" value="Winged helix-like DNA-binding domain superfamily/Winged helix DNA-binding domain"/>
    <property type="match status" value="1"/>
</dbReference>
<proteinExistence type="predicted"/>
<dbReference type="GO" id="GO:0006355">
    <property type="term" value="P:regulation of DNA-templated transcription"/>
    <property type="evidence" value="ECO:0007669"/>
    <property type="project" value="InterPro"/>
</dbReference>
<dbReference type="GO" id="GO:0000160">
    <property type="term" value="P:phosphorelay signal transduction system"/>
    <property type="evidence" value="ECO:0007669"/>
    <property type="project" value="InterPro"/>
</dbReference>
<name>A0A418MHU9_9BACT</name>
<comment type="caution">
    <text evidence="4">Lacks conserved residue(s) required for the propagation of feature annotation.</text>
</comment>
<evidence type="ECO:0000259" key="5">
    <source>
        <dbReference type="PROSITE" id="PS50043"/>
    </source>
</evidence>
<dbReference type="InterPro" id="IPR001789">
    <property type="entry name" value="Sig_transdc_resp-reg_receiver"/>
</dbReference>
<dbReference type="OrthoDB" id="9797341at2"/>
<protein>
    <submittedName>
        <fullName evidence="7">DNA-binding response regulator</fullName>
    </submittedName>
</protein>
<evidence type="ECO:0000256" key="3">
    <source>
        <dbReference type="ARBA" id="ARBA00023163"/>
    </source>
</evidence>
<organism evidence="7 8">
    <name type="scientific">Fibrisoma montanum</name>
    <dbReference type="NCBI Taxonomy" id="2305895"/>
    <lineage>
        <taxon>Bacteria</taxon>
        <taxon>Pseudomonadati</taxon>
        <taxon>Bacteroidota</taxon>
        <taxon>Cytophagia</taxon>
        <taxon>Cytophagales</taxon>
        <taxon>Spirosomataceae</taxon>
        <taxon>Fibrisoma</taxon>
    </lineage>
</organism>
<dbReference type="PANTHER" id="PTHR44688:SF16">
    <property type="entry name" value="DNA-BINDING TRANSCRIPTIONAL ACTIVATOR DEVR_DOSR"/>
    <property type="match status" value="1"/>
</dbReference>
<feature type="domain" description="HTH luxR-type" evidence="5">
    <location>
        <begin position="168"/>
        <end position="233"/>
    </location>
</feature>
<dbReference type="AlphaFoldDB" id="A0A418MHU9"/>
<dbReference type="Pfam" id="PF00196">
    <property type="entry name" value="GerE"/>
    <property type="match status" value="1"/>
</dbReference>
<evidence type="ECO:0000313" key="8">
    <source>
        <dbReference type="Proteomes" id="UP000283523"/>
    </source>
</evidence>
<dbReference type="PROSITE" id="PS50043">
    <property type="entry name" value="HTH_LUXR_2"/>
    <property type="match status" value="1"/>
</dbReference>
<dbReference type="SMART" id="SM00421">
    <property type="entry name" value="HTH_LUXR"/>
    <property type="match status" value="1"/>
</dbReference>
<comment type="caution">
    <text evidence="7">The sequence shown here is derived from an EMBL/GenBank/DDBJ whole genome shotgun (WGS) entry which is preliminary data.</text>
</comment>
<dbReference type="GO" id="GO:0003677">
    <property type="term" value="F:DNA binding"/>
    <property type="evidence" value="ECO:0007669"/>
    <property type="project" value="UniProtKB-KW"/>
</dbReference>
<reference evidence="7 8" key="1">
    <citation type="submission" date="2018-08" db="EMBL/GenBank/DDBJ databases">
        <title>Fibrisoma montanum sp. nov., isolated from Danxia mountain soil.</title>
        <authorList>
            <person name="Huang Y."/>
        </authorList>
    </citation>
    <scope>NUCLEOTIDE SEQUENCE [LARGE SCALE GENOMIC DNA]</scope>
    <source>
        <strain evidence="7 8">HYT19</strain>
    </source>
</reference>
<evidence type="ECO:0000256" key="2">
    <source>
        <dbReference type="ARBA" id="ARBA00023125"/>
    </source>
</evidence>
<evidence type="ECO:0000313" key="7">
    <source>
        <dbReference type="EMBL" id="RIV27000.1"/>
    </source>
</evidence>
<evidence type="ECO:0000259" key="6">
    <source>
        <dbReference type="PROSITE" id="PS50110"/>
    </source>
</evidence>
<dbReference type="PRINTS" id="PR00038">
    <property type="entry name" value="HTHLUXR"/>
</dbReference>
<evidence type="ECO:0000256" key="4">
    <source>
        <dbReference type="PROSITE-ProRule" id="PRU00169"/>
    </source>
</evidence>
<dbReference type="Pfam" id="PF00072">
    <property type="entry name" value="Response_reg"/>
    <property type="match status" value="1"/>
</dbReference>
<dbReference type="InterPro" id="IPR011006">
    <property type="entry name" value="CheY-like_superfamily"/>
</dbReference>
<dbReference type="CDD" id="cd06170">
    <property type="entry name" value="LuxR_C_like"/>
    <property type="match status" value="1"/>
</dbReference>
<evidence type="ECO:0000256" key="1">
    <source>
        <dbReference type="ARBA" id="ARBA00023015"/>
    </source>
</evidence>
<keyword evidence="1" id="KW-0805">Transcription regulation</keyword>
<dbReference type="InterPro" id="IPR000792">
    <property type="entry name" value="Tscrpt_reg_LuxR_C"/>
</dbReference>
<dbReference type="Proteomes" id="UP000283523">
    <property type="component" value="Unassembled WGS sequence"/>
</dbReference>
<accession>A0A418MHU9</accession>
<dbReference type="RefSeq" id="WP_119665853.1">
    <property type="nucleotide sequence ID" value="NZ_QXED01000001.1"/>
</dbReference>
<dbReference type="InterPro" id="IPR036388">
    <property type="entry name" value="WH-like_DNA-bd_sf"/>
</dbReference>
<dbReference type="SUPFAM" id="SSF46894">
    <property type="entry name" value="C-terminal effector domain of the bipartite response regulators"/>
    <property type="match status" value="1"/>
</dbReference>
<sequence>MNQPTNGQDAERNTTGKNFSIRRKDFSILVAQSELFNCEVLSQLLKEQGYNVVGRAVEMEDTLQQIRVKRPECVILESEISGRRSFDIVEQMRESNQRTKFILYTSKPDLRLVANAMQMGFFGFLYASDGLEELYKCFQTVSNGGCYYSSGFMALLKNYGVEVMAESTRNELNRLSDREREVLRMVANGHTANEIADQLGISYRTAVNHKARIAQKLELKSCRQLPRYGISVKNYL</sequence>
<dbReference type="EMBL" id="QXED01000001">
    <property type="protein sequence ID" value="RIV27000.1"/>
    <property type="molecule type" value="Genomic_DNA"/>
</dbReference>
<dbReference type="InterPro" id="IPR016032">
    <property type="entry name" value="Sig_transdc_resp-reg_C-effctor"/>
</dbReference>
<keyword evidence="2 7" id="KW-0238">DNA-binding</keyword>
<keyword evidence="8" id="KW-1185">Reference proteome</keyword>